<evidence type="ECO:0000313" key="2">
    <source>
        <dbReference type="EMBL" id="NIJ14488.1"/>
    </source>
</evidence>
<dbReference type="AlphaFoldDB" id="A0A7X5UVJ8"/>
<name>A0A7X5UVJ8_9PSEU</name>
<dbReference type="SUPFAM" id="SSF54427">
    <property type="entry name" value="NTF2-like"/>
    <property type="match status" value="1"/>
</dbReference>
<dbReference type="Pfam" id="PF12680">
    <property type="entry name" value="SnoaL_2"/>
    <property type="match status" value="1"/>
</dbReference>
<dbReference type="Gene3D" id="3.10.450.50">
    <property type="match status" value="1"/>
</dbReference>
<organism evidence="2 3">
    <name type="scientific">Saccharomonospora amisosensis</name>
    <dbReference type="NCBI Taxonomy" id="1128677"/>
    <lineage>
        <taxon>Bacteria</taxon>
        <taxon>Bacillati</taxon>
        <taxon>Actinomycetota</taxon>
        <taxon>Actinomycetes</taxon>
        <taxon>Pseudonocardiales</taxon>
        <taxon>Pseudonocardiaceae</taxon>
        <taxon>Saccharomonospora</taxon>
    </lineage>
</organism>
<dbReference type="InterPro" id="IPR032710">
    <property type="entry name" value="NTF2-like_dom_sf"/>
</dbReference>
<evidence type="ECO:0000259" key="1">
    <source>
        <dbReference type="Pfam" id="PF12680"/>
    </source>
</evidence>
<sequence>MSMYERWLYELWNGDLGELERIARSIVTADFAGHWPGQPSLVTGPDQLADVVRQGRELIEALRFEIEVGPIVQGDLVAARWVGRGRYGGEPVEFHGHDLLRRDGDRFGEYWVIAQDPTAIAGYRPTA</sequence>
<evidence type="ECO:0000313" key="3">
    <source>
        <dbReference type="Proteomes" id="UP000545493"/>
    </source>
</evidence>
<protein>
    <recommendedName>
        <fullName evidence="1">SnoaL-like domain-containing protein</fullName>
    </recommendedName>
</protein>
<comment type="caution">
    <text evidence="2">The sequence shown here is derived from an EMBL/GenBank/DDBJ whole genome shotgun (WGS) entry which is preliminary data.</text>
</comment>
<proteinExistence type="predicted"/>
<dbReference type="EMBL" id="JAAOYM010000002">
    <property type="protein sequence ID" value="NIJ14488.1"/>
    <property type="molecule type" value="Genomic_DNA"/>
</dbReference>
<feature type="domain" description="SnoaL-like" evidence="1">
    <location>
        <begin position="5"/>
        <end position="107"/>
    </location>
</feature>
<keyword evidence="3" id="KW-1185">Reference proteome</keyword>
<dbReference type="Proteomes" id="UP000545493">
    <property type="component" value="Unassembled WGS sequence"/>
</dbReference>
<gene>
    <name evidence="2" type="ORF">FHU38_004889</name>
</gene>
<dbReference type="InterPro" id="IPR037401">
    <property type="entry name" value="SnoaL-like"/>
</dbReference>
<reference evidence="2 3" key="1">
    <citation type="submission" date="2020-03" db="EMBL/GenBank/DDBJ databases">
        <title>Sequencing the genomes of 1000 actinobacteria strains.</title>
        <authorList>
            <person name="Klenk H.-P."/>
        </authorList>
    </citation>
    <scope>NUCLEOTIDE SEQUENCE [LARGE SCALE GENOMIC DNA]</scope>
    <source>
        <strain evidence="2 3">DSM 45685</strain>
    </source>
</reference>
<accession>A0A7X5UVJ8</accession>